<gene>
    <name evidence="2" type="ORF">AA309_22610</name>
</gene>
<dbReference type="EMBL" id="LCYG01000062">
    <property type="protein sequence ID" value="KLK90977.1"/>
    <property type="molecule type" value="Genomic_DNA"/>
</dbReference>
<feature type="region of interest" description="Disordered" evidence="1">
    <location>
        <begin position="1"/>
        <end position="118"/>
    </location>
</feature>
<accession>A0A0H1REF5</accession>
<dbReference type="PATRIC" id="fig|1225564.3.peg.5907"/>
<protein>
    <submittedName>
        <fullName evidence="2">Uncharacterized protein</fullName>
    </submittedName>
</protein>
<dbReference type="STRING" id="1225564.AA309_22610"/>
<evidence type="ECO:0000256" key="1">
    <source>
        <dbReference type="SAM" id="MobiDB-lite"/>
    </source>
</evidence>
<feature type="compositionally biased region" description="Basic and acidic residues" evidence="1">
    <location>
        <begin position="56"/>
        <end position="72"/>
    </location>
</feature>
<evidence type="ECO:0000313" key="3">
    <source>
        <dbReference type="Proteomes" id="UP000035489"/>
    </source>
</evidence>
<evidence type="ECO:0000313" key="2">
    <source>
        <dbReference type="EMBL" id="KLK90977.1"/>
    </source>
</evidence>
<proteinExistence type="predicted"/>
<organism evidence="2 3">
    <name type="scientific">Microvirga vignae</name>
    <dbReference type="NCBI Taxonomy" id="1225564"/>
    <lineage>
        <taxon>Bacteria</taxon>
        <taxon>Pseudomonadati</taxon>
        <taxon>Pseudomonadota</taxon>
        <taxon>Alphaproteobacteria</taxon>
        <taxon>Hyphomicrobiales</taxon>
        <taxon>Methylobacteriaceae</taxon>
        <taxon>Microvirga</taxon>
    </lineage>
</organism>
<dbReference type="Proteomes" id="UP000035489">
    <property type="component" value="Unassembled WGS sequence"/>
</dbReference>
<dbReference type="AlphaFoldDB" id="A0A0H1REF5"/>
<keyword evidence="3" id="KW-1185">Reference proteome</keyword>
<name>A0A0H1REF5_9HYPH</name>
<comment type="caution">
    <text evidence="2">The sequence shown here is derived from an EMBL/GenBank/DDBJ whole genome shotgun (WGS) entry which is preliminary data.</text>
</comment>
<sequence length="118" mass="12312">MGAGFATNFENDVNDWAGGGSRPLVWLGGSPMAKKSQDTKPQEGAASESAPAVDYVRTKQELDAAEAKRQAETDLAAAHGRAGADPSSPAKSHPKVHRSEEAGPIEDTSSEPVVEDEP</sequence>
<reference evidence="2 3" key="1">
    <citation type="submission" date="2015-05" db="EMBL/GenBank/DDBJ databases">
        <title>Draft genome sequence of Microvirga vignae strain BR3299, a novel nitrogen fixing bacteria isolated from Brazil semi-aired region.</title>
        <authorList>
            <person name="Zilli J.E."/>
            <person name="Passos S.R."/>
            <person name="Leite J."/>
            <person name="Baldani J.I."/>
            <person name="Xavier G.R."/>
            <person name="Rumjaneck N.G."/>
            <person name="Simoes-Araujo J.L."/>
        </authorList>
    </citation>
    <scope>NUCLEOTIDE SEQUENCE [LARGE SCALE GENOMIC DNA]</scope>
    <source>
        <strain evidence="2 3">BR3299</strain>
    </source>
</reference>